<comment type="caution">
    <text evidence="3">The sequence shown here is derived from an EMBL/GenBank/DDBJ whole genome shotgun (WGS) entry which is preliminary data.</text>
</comment>
<sequence>MPRVRRLFHPAVVTASSHHAVVPWPPSNYCPCDCCGVERQTPMTSALTHAALSSSERHPGLADLRRSGRIRGAERRSEGAAAGDCRLEADPGPPSFCGGSQPSHK</sequence>
<feature type="region of interest" description="Disordered" evidence="1">
    <location>
        <begin position="51"/>
        <end position="105"/>
    </location>
</feature>
<organism evidence="3 4">
    <name type="scientific">Mycena citricolor</name>
    <dbReference type="NCBI Taxonomy" id="2018698"/>
    <lineage>
        <taxon>Eukaryota</taxon>
        <taxon>Fungi</taxon>
        <taxon>Dikarya</taxon>
        <taxon>Basidiomycota</taxon>
        <taxon>Agaricomycotina</taxon>
        <taxon>Agaricomycetes</taxon>
        <taxon>Agaricomycetidae</taxon>
        <taxon>Agaricales</taxon>
        <taxon>Marasmiineae</taxon>
        <taxon>Mycenaceae</taxon>
        <taxon>Mycena</taxon>
    </lineage>
</organism>
<dbReference type="EMBL" id="CAVNYO010000401">
    <property type="protein sequence ID" value="CAK5274222.1"/>
    <property type="molecule type" value="Genomic_DNA"/>
</dbReference>
<proteinExistence type="predicted"/>
<evidence type="ECO:0000313" key="3">
    <source>
        <dbReference type="EMBL" id="CAK5274222.1"/>
    </source>
</evidence>
<evidence type="ECO:0000313" key="4">
    <source>
        <dbReference type="Proteomes" id="UP001295794"/>
    </source>
</evidence>
<dbReference type="AlphaFoldDB" id="A0AAD2HEJ5"/>
<keyword evidence="4" id="KW-1185">Reference proteome</keyword>
<dbReference type="EMBL" id="CAVNYO010000012">
    <property type="protein sequence ID" value="CAK5262261.1"/>
    <property type="molecule type" value="Genomic_DNA"/>
</dbReference>
<gene>
    <name evidence="3" type="ORF">MYCIT1_LOCUS21278</name>
    <name evidence="2" type="ORF">MYCIT1_LOCUS824</name>
</gene>
<reference evidence="3" key="1">
    <citation type="submission" date="2023-11" db="EMBL/GenBank/DDBJ databases">
        <authorList>
            <person name="De Vega J J."/>
            <person name="De Vega J J."/>
        </authorList>
    </citation>
    <scope>NUCLEOTIDE SEQUENCE</scope>
</reference>
<accession>A0AAD2HEJ5</accession>
<evidence type="ECO:0000313" key="2">
    <source>
        <dbReference type="EMBL" id="CAK5262261.1"/>
    </source>
</evidence>
<evidence type="ECO:0000256" key="1">
    <source>
        <dbReference type="SAM" id="MobiDB-lite"/>
    </source>
</evidence>
<feature type="compositionally biased region" description="Basic and acidic residues" evidence="1">
    <location>
        <begin position="55"/>
        <end position="78"/>
    </location>
</feature>
<name>A0AAD2HEJ5_9AGAR</name>
<dbReference type="Proteomes" id="UP001295794">
    <property type="component" value="Unassembled WGS sequence"/>
</dbReference>
<protein>
    <submittedName>
        <fullName evidence="3">Uncharacterized protein</fullName>
    </submittedName>
</protein>